<dbReference type="InterPro" id="IPR035892">
    <property type="entry name" value="C2_domain_sf"/>
</dbReference>
<protein>
    <recommendedName>
        <fullName evidence="2">C2 domain-containing protein</fullName>
    </recommendedName>
</protein>
<name>A0A7S4VH20_9STRA</name>
<dbReference type="EMBL" id="HBNS01033647">
    <property type="protein sequence ID" value="CAE4628940.1"/>
    <property type="molecule type" value="Transcribed_RNA"/>
</dbReference>
<evidence type="ECO:0000256" key="1">
    <source>
        <dbReference type="SAM" id="MobiDB-lite"/>
    </source>
</evidence>
<dbReference type="PROSITE" id="PS50004">
    <property type="entry name" value="C2"/>
    <property type="match status" value="2"/>
</dbReference>
<dbReference type="GO" id="GO:0071277">
    <property type="term" value="P:cellular response to calcium ion"/>
    <property type="evidence" value="ECO:0007669"/>
    <property type="project" value="TreeGrafter"/>
</dbReference>
<dbReference type="GO" id="GO:0005544">
    <property type="term" value="F:calcium-dependent phospholipid binding"/>
    <property type="evidence" value="ECO:0007669"/>
    <property type="project" value="InterPro"/>
</dbReference>
<dbReference type="GO" id="GO:0005886">
    <property type="term" value="C:plasma membrane"/>
    <property type="evidence" value="ECO:0007669"/>
    <property type="project" value="TreeGrafter"/>
</dbReference>
<dbReference type="SUPFAM" id="SSF49562">
    <property type="entry name" value="C2 domain (Calcium/lipid-binding domain, CaLB)"/>
    <property type="match status" value="2"/>
</dbReference>
<dbReference type="InterPro" id="IPR045052">
    <property type="entry name" value="Copine"/>
</dbReference>
<reference evidence="3" key="1">
    <citation type="submission" date="2021-01" db="EMBL/GenBank/DDBJ databases">
        <authorList>
            <person name="Corre E."/>
            <person name="Pelletier E."/>
            <person name="Niang G."/>
            <person name="Scheremetjew M."/>
            <person name="Finn R."/>
            <person name="Kale V."/>
            <person name="Holt S."/>
            <person name="Cochrane G."/>
            <person name="Meng A."/>
            <person name="Brown T."/>
            <person name="Cohen L."/>
        </authorList>
    </citation>
    <scope>NUCLEOTIDE SEQUENCE</scope>
    <source>
        <strain evidence="3">GSO104</strain>
    </source>
</reference>
<dbReference type="InterPro" id="IPR037768">
    <property type="entry name" value="C2B_Copine"/>
</dbReference>
<feature type="domain" description="C2" evidence="2">
    <location>
        <begin position="111"/>
        <end position="239"/>
    </location>
</feature>
<evidence type="ECO:0000313" key="3">
    <source>
        <dbReference type="EMBL" id="CAE4628940.1"/>
    </source>
</evidence>
<feature type="region of interest" description="Disordered" evidence="1">
    <location>
        <begin position="327"/>
        <end position="368"/>
    </location>
</feature>
<proteinExistence type="predicted"/>
<gene>
    <name evidence="3" type="ORF">DBRI00130_LOCUS26319</name>
</gene>
<dbReference type="SMART" id="SM00239">
    <property type="entry name" value="C2"/>
    <property type="match status" value="2"/>
</dbReference>
<feature type="region of interest" description="Disordered" evidence="1">
    <location>
        <begin position="277"/>
        <end position="300"/>
    </location>
</feature>
<dbReference type="AlphaFoldDB" id="A0A7S4VH20"/>
<organism evidence="3">
    <name type="scientific">Ditylum brightwellii</name>
    <dbReference type="NCBI Taxonomy" id="49249"/>
    <lineage>
        <taxon>Eukaryota</taxon>
        <taxon>Sar</taxon>
        <taxon>Stramenopiles</taxon>
        <taxon>Ochrophyta</taxon>
        <taxon>Bacillariophyta</taxon>
        <taxon>Mediophyceae</taxon>
        <taxon>Lithodesmiophycidae</taxon>
        <taxon>Lithodesmiales</taxon>
        <taxon>Lithodesmiaceae</taxon>
        <taxon>Ditylum</taxon>
    </lineage>
</organism>
<feature type="compositionally biased region" description="Pro residues" evidence="1">
    <location>
        <begin position="327"/>
        <end position="347"/>
    </location>
</feature>
<evidence type="ECO:0000259" key="2">
    <source>
        <dbReference type="PROSITE" id="PS50004"/>
    </source>
</evidence>
<dbReference type="Pfam" id="PF00168">
    <property type="entry name" value="C2"/>
    <property type="match status" value="2"/>
</dbReference>
<dbReference type="PANTHER" id="PTHR10857">
    <property type="entry name" value="COPINE"/>
    <property type="match status" value="1"/>
</dbReference>
<accession>A0A7S4VH20</accession>
<dbReference type="InterPro" id="IPR000008">
    <property type="entry name" value="C2_dom"/>
</dbReference>
<dbReference type="CDD" id="cd04047">
    <property type="entry name" value="C2B_Copine"/>
    <property type="match status" value="1"/>
</dbReference>
<dbReference type="PANTHER" id="PTHR10857:SF106">
    <property type="entry name" value="C2 DOMAIN-CONTAINING PROTEIN"/>
    <property type="match status" value="1"/>
</dbReference>
<sequence>MSKVQVSLYARNLPNVAGLFKGTSDPYAIVKKLTQGGSPVEIGRTEVVKNTLSPTWTKRFIVDYELGHTTFLSFAVYDKTDKGDKPMGSAMFNIANVLAAKGNTKGKHAKGGGTIFVKIQKYEEKGTLRLQLKGIELKSTEGLGLGILTRPNPFFEIHKRSISGSNWDLVHRSAPVKNTLDPVFSEAVIDLGTLCRGKLDLPLFIRIFAHDKKGKHEDMGGFETSVNGLVAAKNFSSTQDINQADLASAFTLRIGKSKKEMGQVVILRADLIGVATPKKDEESKRSVPAAAPAPAPAPADKVPVATAVPVAPAAFVPQAPAPAAPAAFVPPAPATDGPPPFVPPPASSGPAPFVPSTESGPAPFVPSAGSGPAPFVPSAGSGPAPFVPAAEETEPFVPPPPPPTFIDYVSGGCDLNLCVAVDFSSSNGDPRKSGTLHYFHRNGVEKVRDEYEHFFVRKKPKKLITVMFFVCSSCRMIMRWLSLKLVVS</sequence>
<dbReference type="Gene3D" id="2.60.40.150">
    <property type="entry name" value="C2 domain"/>
    <property type="match status" value="1"/>
</dbReference>
<feature type="domain" description="C2" evidence="2">
    <location>
        <begin position="1"/>
        <end position="108"/>
    </location>
</feature>